<dbReference type="EMBL" id="CP060723">
    <property type="protein sequence ID" value="QNN45090.1"/>
    <property type="molecule type" value="Genomic_DNA"/>
</dbReference>
<dbReference type="Proteomes" id="UP000515806">
    <property type="component" value="Chromosome"/>
</dbReference>
<dbReference type="Pfam" id="PF15892">
    <property type="entry name" value="BNR_4"/>
    <property type="match status" value="1"/>
</dbReference>
<keyword evidence="2" id="KW-1185">Reference proteome</keyword>
<evidence type="ECO:0000313" key="2">
    <source>
        <dbReference type="Proteomes" id="UP000515806"/>
    </source>
</evidence>
<dbReference type="InterPro" id="IPR036278">
    <property type="entry name" value="Sialidase_sf"/>
</dbReference>
<organism evidence="1 2">
    <name type="scientific">Pedobacter roseus</name>
    <dbReference type="NCBI Taxonomy" id="336820"/>
    <lineage>
        <taxon>Bacteria</taxon>
        <taxon>Pseudomonadati</taxon>
        <taxon>Bacteroidota</taxon>
        <taxon>Sphingobacteriia</taxon>
        <taxon>Sphingobacteriales</taxon>
        <taxon>Sphingobacteriaceae</taxon>
        <taxon>Pedobacter</taxon>
    </lineage>
</organism>
<protein>
    <submittedName>
        <fullName evidence="1">BNR repeat-containing protein</fullName>
    </submittedName>
</protein>
<dbReference type="SUPFAM" id="SSF50939">
    <property type="entry name" value="Sialidases"/>
    <property type="match status" value="1"/>
</dbReference>
<reference evidence="1 2" key="1">
    <citation type="submission" date="2020-08" db="EMBL/GenBank/DDBJ databases">
        <title>Genome sequence of Pedobacter roseus KACC 11594T.</title>
        <authorList>
            <person name="Hyun D.-W."/>
            <person name="Bae J.-W."/>
        </authorList>
    </citation>
    <scope>NUCLEOTIDE SEQUENCE [LARGE SCALE GENOMIC DNA]</scope>
    <source>
        <strain evidence="1 2">KACC 11594</strain>
    </source>
</reference>
<name>A0A7G9QP15_9SPHI</name>
<evidence type="ECO:0000313" key="1">
    <source>
        <dbReference type="EMBL" id="QNN45090.1"/>
    </source>
</evidence>
<sequence length="461" mass="51781">MLYKFNPYLLFPTRPAKIISQKACFLFLLIVFVALLLSFDHCEAQQVKISSIANNGWANNSVNAVIFRKNSIVTYKNTQYAAYYDADQFVVLAKRQSKAKFWICNKTQYQGDATDAHKSISIAVDGAGYLHIAWGQHNNQLNYAKAVSAGSLTLGEKEAMLGKKEEKVSYPEFYKLSNGDLLFFYRDGGSGNGNLMINRYSVSARQWSRIQDGLIDGEGKRNAYWQVATDKAGGLHISWVWRESPDVASNHDLAYAKSTDGGITWVKSTGEKYKLPITASNAEYALKIPQKSELINQTSMFADENGKVFIAGYWTDKPDSIPQYHIVFNDGSGWKVNKLTFRNTPFSLSGGGTKKIPISRPQIIAWPYQKSYAAGILFRDAERGNKASIALNQNIYTNNWKLEDLTQTSVGDWEPSYDTELWKDRGILNIYIQNVTQVDGEGKAATKPTAVQVLEWLPKKQ</sequence>
<dbReference type="KEGG" id="proe:H9L23_15545"/>
<gene>
    <name evidence="1" type="ORF">H9L23_15545</name>
</gene>
<accession>A0A7G9QP15</accession>
<proteinExistence type="predicted"/>
<dbReference type="AlphaFoldDB" id="A0A7G9QP15"/>